<evidence type="ECO:0000256" key="14">
    <source>
        <dbReference type="ARBA" id="ARBA00023125"/>
    </source>
</evidence>
<feature type="compositionally biased region" description="Acidic residues" evidence="17">
    <location>
        <begin position="30"/>
        <end position="40"/>
    </location>
</feature>
<keyword evidence="8" id="KW-0255">Endonuclease</keyword>
<feature type="domain" description="CCHC-type" evidence="18">
    <location>
        <begin position="257"/>
        <end position="272"/>
    </location>
</feature>
<dbReference type="Gene3D" id="1.10.340.70">
    <property type="match status" value="1"/>
</dbReference>
<dbReference type="SUPFAM" id="SSF50630">
    <property type="entry name" value="Acid proteases"/>
    <property type="match status" value="1"/>
</dbReference>
<keyword evidence="15" id="KW-0233">DNA recombination</keyword>
<dbReference type="SUPFAM" id="SSF57756">
    <property type="entry name" value="Retrovirus zinc finger-like domains"/>
    <property type="match status" value="2"/>
</dbReference>
<dbReference type="PROSITE" id="PS50158">
    <property type="entry name" value="ZF_CCHC"/>
    <property type="match status" value="3"/>
</dbReference>
<dbReference type="InterPro" id="IPR021109">
    <property type="entry name" value="Peptidase_aspartic_dom_sf"/>
</dbReference>
<dbReference type="InterPro" id="IPR043502">
    <property type="entry name" value="DNA/RNA_pol_sf"/>
</dbReference>
<dbReference type="PANTHER" id="PTHR37984">
    <property type="entry name" value="PROTEIN CBG26694"/>
    <property type="match status" value="1"/>
</dbReference>
<dbReference type="Pfam" id="PF24626">
    <property type="entry name" value="SH3_Tf2-1"/>
    <property type="match status" value="1"/>
</dbReference>
<dbReference type="Gene3D" id="2.40.70.10">
    <property type="entry name" value="Acid Proteases"/>
    <property type="match status" value="1"/>
</dbReference>
<dbReference type="GO" id="GO:0004190">
    <property type="term" value="F:aspartic-type endopeptidase activity"/>
    <property type="evidence" value="ECO:0007669"/>
    <property type="project" value="UniProtKB-KW"/>
</dbReference>
<dbReference type="InterPro" id="IPR036397">
    <property type="entry name" value="RNaseH_sf"/>
</dbReference>
<dbReference type="Pfam" id="PF17921">
    <property type="entry name" value="Integrase_H2C2"/>
    <property type="match status" value="1"/>
</dbReference>
<dbReference type="InterPro" id="IPR000477">
    <property type="entry name" value="RT_dom"/>
</dbReference>
<keyword evidence="14" id="KW-0238">DNA-binding</keyword>
<keyword evidence="5" id="KW-0540">Nuclease</keyword>
<gene>
    <name evidence="19" type="ORF">Tci_010267</name>
</gene>
<dbReference type="GO" id="GO:0004519">
    <property type="term" value="F:endonuclease activity"/>
    <property type="evidence" value="ECO:0007669"/>
    <property type="project" value="UniProtKB-KW"/>
</dbReference>
<dbReference type="Gene3D" id="3.30.420.10">
    <property type="entry name" value="Ribonuclease H-like superfamily/Ribonuclease H"/>
    <property type="match status" value="1"/>
</dbReference>
<dbReference type="GO" id="GO:0003964">
    <property type="term" value="F:RNA-directed DNA polymerase activity"/>
    <property type="evidence" value="ECO:0007669"/>
    <property type="project" value="UniProtKB-KW"/>
</dbReference>
<dbReference type="CDD" id="cd09274">
    <property type="entry name" value="RNase_HI_RT_Ty3"/>
    <property type="match status" value="1"/>
</dbReference>
<feature type="compositionally biased region" description="Gly residues" evidence="17">
    <location>
        <begin position="45"/>
        <end position="62"/>
    </location>
</feature>
<keyword evidence="6" id="KW-0479">Metal-binding</keyword>
<evidence type="ECO:0000256" key="12">
    <source>
        <dbReference type="ARBA" id="ARBA00022918"/>
    </source>
</evidence>
<keyword evidence="11" id="KW-0229">DNA integration</keyword>
<dbReference type="InterPro" id="IPR036875">
    <property type="entry name" value="Znf_CCHC_sf"/>
</dbReference>
<dbReference type="InterPro" id="IPR056924">
    <property type="entry name" value="SH3_Tf2-1"/>
</dbReference>
<evidence type="ECO:0000259" key="18">
    <source>
        <dbReference type="PROSITE" id="PS50158"/>
    </source>
</evidence>
<dbReference type="Pfam" id="PF08284">
    <property type="entry name" value="RVP_2"/>
    <property type="match status" value="1"/>
</dbReference>
<feature type="domain" description="CCHC-type" evidence="18">
    <location>
        <begin position="292"/>
        <end position="307"/>
    </location>
</feature>
<keyword evidence="12" id="KW-0695">RNA-directed DNA polymerase</keyword>
<keyword evidence="16" id="KW-0862">Zinc</keyword>
<dbReference type="GO" id="GO:0015074">
    <property type="term" value="P:DNA integration"/>
    <property type="evidence" value="ECO:0007669"/>
    <property type="project" value="UniProtKB-KW"/>
</dbReference>
<evidence type="ECO:0000256" key="16">
    <source>
        <dbReference type="PROSITE-ProRule" id="PRU00047"/>
    </source>
</evidence>
<sequence>MTHEEVKELVTRRVAEEMEAARNLETLNENGDEQEGENEGNENRGNGGNGKNGGNEGNGNRGNGENRNHGMNYGGFMPMARECTFQDFLKCKPHTFSGTEGTNSALTWWNSHKRTIGVDAAYAMKWAGLMKLMIEVYCSRNEVQKMETELWNLIVKGNDLTAYTQRFQELILLCTRMVPDEEDIVERVMLQGVLRIKKGWKVTQGITVNNNHHSRGKILLGKIWPELTRLGTMKERGMLGLSPTATSAGCTMKGCVRCGNCKKIGHQTRDCRVTVTPNTQRAIVRDQQGIVCYECGRPGHFRKDCPKMRSQNCGNQIRNKNGNKTGGNEVTTKAYAIGEGGTNPDSNVVTGMFLLNNCYASMLFDSGADKSFVSTTFSALLNVAPSILDTNYAIELADGRVSEMNIVLRGCTLGLLGHPFNIDLMPVELGSFDVIISMDWLVKYHALIICDKKVVRIPYGDEVLIIRGDNCDGEITSKKAEDRLEEKRLKDVPIVREFSEVFPEDLPGLQPARQVKFQIDLVPGAAPGAPVLFVKKKDGSLRMCIGYRELKKLTVKNRYPLPRIDDLFDQLQGSRVYSKIDLRSGYHQLRVREEDIPKTSFRTRYGPYEFQVMPFRLTNATTILMDLMNREHEGHLKLILKLLKEEELHTKFSKCEFWLSKVQFLCHVIDIEGIHVNPAKIEAIKDWPMTKLTPKSMKFDWGEKAEAAFQLLKQKLCSVSILALPEGSENFVVHEKNYTTHDLELGAVVFALKMWRHYLYGTKCVVFTDHKSLQHVIDQKELNMRQRRWLELLSDYDCEIRYHPGKANVMADALSLNERSKSLRVRALVMTIGLNLPKQILNAQSEARKEENFINEYLHGMINKLKPRADGTLCLNNQSWIPCFGDLRALIMHESHKSKYSIHPGSDKMYQDLKKLYWWPNMKAEIATYVSKCLTCAKVKIEYQKLSGLLEVVSKHGVPVSIVLDRDGKFTSHFWKSLNKALGTRLDMSTTYHPDTNEFSYNNSHHTSIKAAPFEALYGCKCRSPICWAEVGDRQLTGPEIIHETTEKIVQIKSRIQAARDRQKSYADEGSDTFWQMGKPNPRYIRPFKISARVGTVAYRLELPEQLSRVHKEIVDREVKHLKQSRIPIVKLRWNSKRGPEFTWEREDQMQKKGRSLCFVLEMLNNVTPPDTYSVQAPSGGVTPETDMDFLAIEEAHKCKEAFLTTAQPNTDDTMTLRPTTIETTIQVIRIIDRFRTLHTHNLQSSSLKHADILPTMVSQLLLAPLDWTYMWQDVNHRIVKSDIINFPNNRQGNRHLNHPSVEQLRVANEDVLNKEFMIIVGADNRPPILEKSMYDSWKSLMELYMENKEKERMILNSVQNGPLVWPTIIQQDGTTRNKKYEELSVTEKLQADYDLKDTNIVLQGLPSDVLPLEWSKFMTDVKLARDYFLGLVVHVFTLGDDPITCLNKAMAFLLAVDALRFPLTNNQLRTSSNLRNQATIQDGRGGQVRVVKCYNCQGEGHMARQCTQPKRPRNAA</sequence>
<evidence type="ECO:0000313" key="19">
    <source>
        <dbReference type="EMBL" id="GEU38289.1"/>
    </source>
</evidence>
<dbReference type="InterPro" id="IPR041373">
    <property type="entry name" value="RT_RNaseH"/>
</dbReference>
<dbReference type="Pfam" id="PF00098">
    <property type="entry name" value="zf-CCHC"/>
    <property type="match status" value="2"/>
</dbReference>
<dbReference type="SUPFAM" id="SSF56672">
    <property type="entry name" value="DNA/RNA polymerases"/>
    <property type="match status" value="1"/>
</dbReference>
<dbReference type="InterPro" id="IPR050951">
    <property type="entry name" value="Retrovirus_Pol_polyprotein"/>
</dbReference>
<dbReference type="InterPro" id="IPR001878">
    <property type="entry name" value="Znf_CCHC"/>
</dbReference>
<keyword evidence="10" id="KW-0460">Magnesium</keyword>
<keyword evidence="3" id="KW-0808">Transferase</keyword>
<dbReference type="SMART" id="SM00343">
    <property type="entry name" value="ZnF_C2HC"/>
    <property type="match status" value="3"/>
</dbReference>
<dbReference type="GO" id="GO:0006310">
    <property type="term" value="P:DNA recombination"/>
    <property type="evidence" value="ECO:0007669"/>
    <property type="project" value="UniProtKB-KW"/>
</dbReference>
<evidence type="ECO:0000256" key="17">
    <source>
        <dbReference type="SAM" id="MobiDB-lite"/>
    </source>
</evidence>
<keyword evidence="9" id="KW-0378">Hydrolase</keyword>
<dbReference type="Gene3D" id="3.30.70.270">
    <property type="match status" value="3"/>
</dbReference>
<dbReference type="Gene3D" id="4.10.60.10">
    <property type="entry name" value="Zinc finger, CCHC-type"/>
    <property type="match status" value="2"/>
</dbReference>
<evidence type="ECO:0000256" key="9">
    <source>
        <dbReference type="ARBA" id="ARBA00022801"/>
    </source>
</evidence>
<dbReference type="InterPro" id="IPR041588">
    <property type="entry name" value="Integrase_H2C2"/>
</dbReference>
<dbReference type="InterPro" id="IPR043128">
    <property type="entry name" value="Rev_trsase/Diguanyl_cyclase"/>
</dbReference>
<reference evidence="19" key="1">
    <citation type="journal article" date="2019" name="Sci. Rep.">
        <title>Draft genome of Tanacetum cinerariifolium, the natural source of mosquito coil.</title>
        <authorList>
            <person name="Yamashiro T."/>
            <person name="Shiraishi A."/>
            <person name="Satake H."/>
            <person name="Nakayama K."/>
        </authorList>
    </citation>
    <scope>NUCLEOTIDE SEQUENCE</scope>
</reference>
<dbReference type="EMBL" id="BKCJ010001035">
    <property type="protein sequence ID" value="GEU38289.1"/>
    <property type="molecule type" value="Genomic_DNA"/>
</dbReference>
<feature type="compositionally biased region" description="Basic and acidic residues" evidence="17">
    <location>
        <begin position="1"/>
        <end position="22"/>
    </location>
</feature>
<dbReference type="InterPro" id="IPR012337">
    <property type="entry name" value="RNaseH-like_sf"/>
</dbReference>
<feature type="domain" description="CCHC-type" evidence="18">
    <location>
        <begin position="1493"/>
        <end position="1509"/>
    </location>
</feature>
<dbReference type="GO" id="GO:0008270">
    <property type="term" value="F:zinc ion binding"/>
    <property type="evidence" value="ECO:0007669"/>
    <property type="project" value="UniProtKB-KW"/>
</dbReference>
<evidence type="ECO:0000256" key="8">
    <source>
        <dbReference type="ARBA" id="ARBA00022759"/>
    </source>
</evidence>
<dbReference type="PANTHER" id="PTHR37984:SF5">
    <property type="entry name" value="PROTEIN NYNRIN-LIKE"/>
    <property type="match status" value="1"/>
</dbReference>
<keyword evidence="2" id="KW-0645">Protease</keyword>
<evidence type="ECO:0000256" key="4">
    <source>
        <dbReference type="ARBA" id="ARBA00022695"/>
    </source>
</evidence>
<dbReference type="Pfam" id="PF03732">
    <property type="entry name" value="Retrotrans_gag"/>
    <property type="match status" value="1"/>
</dbReference>
<dbReference type="CDD" id="cd00303">
    <property type="entry name" value="retropepsin_like"/>
    <property type="match status" value="1"/>
</dbReference>
<evidence type="ECO:0000256" key="2">
    <source>
        <dbReference type="ARBA" id="ARBA00022670"/>
    </source>
</evidence>
<organism evidence="19">
    <name type="scientific">Tanacetum cinerariifolium</name>
    <name type="common">Dalmatian daisy</name>
    <name type="synonym">Chrysanthemum cinerariifolium</name>
    <dbReference type="NCBI Taxonomy" id="118510"/>
    <lineage>
        <taxon>Eukaryota</taxon>
        <taxon>Viridiplantae</taxon>
        <taxon>Streptophyta</taxon>
        <taxon>Embryophyta</taxon>
        <taxon>Tracheophyta</taxon>
        <taxon>Spermatophyta</taxon>
        <taxon>Magnoliopsida</taxon>
        <taxon>eudicotyledons</taxon>
        <taxon>Gunneridae</taxon>
        <taxon>Pentapetalae</taxon>
        <taxon>asterids</taxon>
        <taxon>campanulids</taxon>
        <taxon>Asterales</taxon>
        <taxon>Asteraceae</taxon>
        <taxon>Asteroideae</taxon>
        <taxon>Anthemideae</taxon>
        <taxon>Anthemidinae</taxon>
        <taxon>Tanacetum</taxon>
    </lineage>
</organism>
<evidence type="ECO:0000256" key="3">
    <source>
        <dbReference type="ARBA" id="ARBA00022679"/>
    </source>
</evidence>
<keyword evidence="13" id="KW-0239">DNA-directed DNA polymerase</keyword>
<evidence type="ECO:0000256" key="11">
    <source>
        <dbReference type="ARBA" id="ARBA00022908"/>
    </source>
</evidence>
<dbReference type="EC" id="2.7.7.49" evidence="1"/>
<keyword evidence="16" id="KW-0863">Zinc-finger</keyword>
<dbReference type="Pfam" id="PF00078">
    <property type="entry name" value="RVT_1"/>
    <property type="match status" value="1"/>
</dbReference>
<evidence type="ECO:0000256" key="15">
    <source>
        <dbReference type="ARBA" id="ARBA00023172"/>
    </source>
</evidence>
<dbReference type="Pfam" id="PF17917">
    <property type="entry name" value="RT_RNaseH"/>
    <property type="match status" value="1"/>
</dbReference>
<dbReference type="Gene3D" id="3.10.10.10">
    <property type="entry name" value="HIV Type 1 Reverse Transcriptase, subunit A, domain 1"/>
    <property type="match status" value="1"/>
</dbReference>
<comment type="caution">
    <text evidence="19">The sequence shown here is derived from an EMBL/GenBank/DDBJ whole genome shotgun (WGS) entry which is preliminary data.</text>
</comment>
<dbReference type="GO" id="GO:0003887">
    <property type="term" value="F:DNA-directed DNA polymerase activity"/>
    <property type="evidence" value="ECO:0007669"/>
    <property type="project" value="UniProtKB-KW"/>
</dbReference>
<keyword evidence="4" id="KW-0548">Nucleotidyltransferase</keyword>
<dbReference type="SUPFAM" id="SSF53098">
    <property type="entry name" value="Ribonuclease H-like"/>
    <property type="match status" value="1"/>
</dbReference>
<evidence type="ECO:0000256" key="5">
    <source>
        <dbReference type="ARBA" id="ARBA00022722"/>
    </source>
</evidence>
<evidence type="ECO:0000256" key="1">
    <source>
        <dbReference type="ARBA" id="ARBA00012493"/>
    </source>
</evidence>
<dbReference type="GO" id="GO:0003677">
    <property type="term" value="F:DNA binding"/>
    <property type="evidence" value="ECO:0007669"/>
    <property type="project" value="UniProtKB-KW"/>
</dbReference>
<evidence type="ECO:0000256" key="13">
    <source>
        <dbReference type="ARBA" id="ARBA00022932"/>
    </source>
</evidence>
<evidence type="ECO:0000256" key="7">
    <source>
        <dbReference type="ARBA" id="ARBA00022750"/>
    </source>
</evidence>
<dbReference type="InterPro" id="IPR005162">
    <property type="entry name" value="Retrotrans_gag_dom"/>
</dbReference>
<proteinExistence type="predicted"/>
<evidence type="ECO:0000256" key="6">
    <source>
        <dbReference type="ARBA" id="ARBA00022723"/>
    </source>
</evidence>
<dbReference type="CDD" id="cd01647">
    <property type="entry name" value="RT_LTR"/>
    <property type="match status" value="1"/>
</dbReference>
<protein>
    <recommendedName>
        <fullName evidence="1">RNA-directed DNA polymerase</fullName>
        <ecNumber evidence="1">2.7.7.49</ecNumber>
    </recommendedName>
</protein>
<accession>A0A6L2JNS4</accession>
<dbReference type="GO" id="GO:0006508">
    <property type="term" value="P:proteolysis"/>
    <property type="evidence" value="ECO:0007669"/>
    <property type="project" value="UniProtKB-KW"/>
</dbReference>
<feature type="region of interest" description="Disordered" evidence="17">
    <location>
        <begin position="1"/>
        <end position="73"/>
    </location>
</feature>
<keyword evidence="7" id="KW-0064">Aspartyl protease</keyword>
<name>A0A6L2JNS4_TANCI</name>
<evidence type="ECO:0000256" key="10">
    <source>
        <dbReference type="ARBA" id="ARBA00022842"/>
    </source>
</evidence>